<comment type="caution">
    <text evidence="1">The sequence shown here is derived from an EMBL/GenBank/DDBJ whole genome shotgun (WGS) entry which is preliminary data.</text>
</comment>
<proteinExistence type="predicted"/>
<sequence>MGDKKAQELSAETRLLAAITYGESSTKDDPDEMSAIASVLVRQRDARGYKDIMRFAVREKTFAFAVSDGNERYADLMKASEKSIERHPGMKIAIAAAVNALEGGVDKSNGAYFWDGADIKSNYKHHFKVKRGIKFTDPSHNIYGIQDSTKLEIKYRATKVKNTSTGKVSTALVEIGRYDHQYDSTAAYGGTIFWKFSPQFLEVTHGWEYK</sequence>
<evidence type="ECO:0000313" key="1">
    <source>
        <dbReference type="EMBL" id="MYM87797.1"/>
    </source>
</evidence>
<dbReference type="Proteomes" id="UP000470302">
    <property type="component" value="Unassembled WGS sequence"/>
</dbReference>
<dbReference type="AlphaFoldDB" id="A0A845G485"/>
<dbReference type="RefSeq" id="WP_161096900.1">
    <property type="nucleotide sequence ID" value="NZ_WWCW01000031.1"/>
</dbReference>
<dbReference type="EMBL" id="WWCW01000031">
    <property type="protein sequence ID" value="MYM87797.1"/>
    <property type="molecule type" value="Genomic_DNA"/>
</dbReference>
<reference evidence="1 2" key="1">
    <citation type="submission" date="2020-01" db="EMBL/GenBank/DDBJ databases">
        <title>Novel species isolated from a subtropical stream in China.</title>
        <authorList>
            <person name="Lu H."/>
        </authorList>
    </citation>
    <scope>NUCLEOTIDE SEQUENCE [LARGE SCALE GENOMIC DNA]</scope>
    <source>
        <strain evidence="1 2">FT82W</strain>
    </source>
</reference>
<accession>A0A845G485</accession>
<gene>
    <name evidence="1" type="ORF">GTP91_11465</name>
</gene>
<protein>
    <submittedName>
        <fullName evidence="1">Uncharacterized protein</fullName>
    </submittedName>
</protein>
<organism evidence="1 2">
    <name type="scientific">Duganella vulcania</name>
    <dbReference type="NCBI Taxonomy" id="2692166"/>
    <lineage>
        <taxon>Bacteria</taxon>
        <taxon>Pseudomonadati</taxon>
        <taxon>Pseudomonadota</taxon>
        <taxon>Betaproteobacteria</taxon>
        <taxon>Burkholderiales</taxon>
        <taxon>Oxalobacteraceae</taxon>
        <taxon>Telluria group</taxon>
        <taxon>Duganella</taxon>
    </lineage>
</organism>
<name>A0A845G485_9BURK</name>
<evidence type="ECO:0000313" key="2">
    <source>
        <dbReference type="Proteomes" id="UP000470302"/>
    </source>
</evidence>